<organism evidence="2 3">
    <name type="scientific">Cannabis sativa</name>
    <name type="common">Hemp</name>
    <name type="synonym">Marijuana</name>
    <dbReference type="NCBI Taxonomy" id="3483"/>
    <lineage>
        <taxon>Eukaryota</taxon>
        <taxon>Viridiplantae</taxon>
        <taxon>Streptophyta</taxon>
        <taxon>Embryophyta</taxon>
        <taxon>Tracheophyta</taxon>
        <taxon>Spermatophyta</taxon>
        <taxon>Magnoliopsida</taxon>
        <taxon>eudicotyledons</taxon>
        <taxon>Gunneridae</taxon>
        <taxon>Pentapetalae</taxon>
        <taxon>rosids</taxon>
        <taxon>fabids</taxon>
        <taxon>Rosales</taxon>
        <taxon>Cannabaceae</taxon>
        <taxon>Cannabis</taxon>
    </lineage>
</organism>
<comment type="caution">
    <text evidence="2">The sequence shown here is derived from an EMBL/GenBank/DDBJ whole genome shotgun (WGS) entry which is preliminary data.</text>
</comment>
<feature type="region of interest" description="Disordered" evidence="1">
    <location>
        <begin position="110"/>
        <end position="130"/>
    </location>
</feature>
<dbReference type="EMBL" id="JAATIP010000053">
    <property type="protein sequence ID" value="KAF4383168.1"/>
    <property type="molecule type" value="Genomic_DNA"/>
</dbReference>
<reference evidence="2 3" key="1">
    <citation type="journal article" date="2020" name="bioRxiv">
        <title>Sequence and annotation of 42 cannabis genomes reveals extensive copy number variation in cannabinoid synthesis and pathogen resistance genes.</title>
        <authorList>
            <person name="Mckernan K.J."/>
            <person name="Helbert Y."/>
            <person name="Kane L.T."/>
            <person name="Ebling H."/>
            <person name="Zhang L."/>
            <person name="Liu B."/>
            <person name="Eaton Z."/>
            <person name="Mclaughlin S."/>
            <person name="Kingan S."/>
            <person name="Baybayan P."/>
            <person name="Concepcion G."/>
            <person name="Jordan M."/>
            <person name="Riva A."/>
            <person name="Barbazuk W."/>
            <person name="Harkins T."/>
        </authorList>
    </citation>
    <scope>NUCLEOTIDE SEQUENCE [LARGE SCALE GENOMIC DNA]</scope>
    <source>
        <strain evidence="3">cv. Jamaican Lion 4</strain>
        <tissue evidence="2">Leaf</tissue>
    </source>
</reference>
<name>A0A7J6GK33_CANSA</name>
<dbReference type="SUPFAM" id="SSF55961">
    <property type="entry name" value="Bet v1-like"/>
    <property type="match status" value="1"/>
</dbReference>
<protein>
    <submittedName>
        <fullName evidence="2">Uncharacterized protein</fullName>
    </submittedName>
</protein>
<accession>A0A7J6GK33</accession>
<evidence type="ECO:0000313" key="2">
    <source>
        <dbReference type="EMBL" id="KAF4383168.1"/>
    </source>
</evidence>
<dbReference type="Gene3D" id="3.30.530.20">
    <property type="match status" value="1"/>
</dbReference>
<evidence type="ECO:0000256" key="1">
    <source>
        <dbReference type="SAM" id="MobiDB-lite"/>
    </source>
</evidence>
<dbReference type="Proteomes" id="UP000525078">
    <property type="component" value="Unassembled WGS sequence"/>
</dbReference>
<gene>
    <name evidence="2" type="ORF">F8388_009199</name>
</gene>
<proteinExistence type="predicted"/>
<dbReference type="InterPro" id="IPR023393">
    <property type="entry name" value="START-like_dom_sf"/>
</dbReference>
<evidence type="ECO:0000313" key="3">
    <source>
        <dbReference type="Proteomes" id="UP000525078"/>
    </source>
</evidence>
<dbReference type="AlphaFoldDB" id="A0A7J6GK33"/>
<sequence length="275" mass="30827">MLIKFKFLISGSLIIEALRPEFIYKCRTKTEQEAKTKNQLQGKGFKAEISASILSRRGKENDFIVRATPTSMPESSEESAIEQELGRTLQLVLNYYYLIKNLSFFGSMERRQSHGGPTTEHASSSPRDSGRLQLRLSGHSFVVLGLSANNNSVRLEILDKERHIISSSIVGGEHRLTNYRSVTTLNSSISGTVAVESYLVDAPPGHMAEDTCTFADTIVRCNLHSLAQIDENIETTEHTRGFVFSNNTSTTSRRRRKSLFCYLKNMKMSGLLHEA</sequence>